<dbReference type="EMBL" id="KK100873">
    <property type="protein sequence ID" value="KIZ03322.1"/>
    <property type="molecule type" value="Genomic_DNA"/>
</dbReference>
<dbReference type="RefSeq" id="XP_013902341.1">
    <property type="nucleotide sequence ID" value="XM_014046887.1"/>
</dbReference>
<protein>
    <submittedName>
        <fullName evidence="2">Uncharacterized protein</fullName>
    </submittedName>
</protein>
<dbReference type="Proteomes" id="UP000054498">
    <property type="component" value="Unassembled WGS sequence"/>
</dbReference>
<gene>
    <name evidence="2" type="ORF">MNEG_4638</name>
</gene>
<sequence>MRIFAENGVRRTMSKNLPGTIKTGVTNKTTAPATTNAALFPAMRETDLGVAAARNDLKGWALTLDKVVHDADEDAARTLNAKAEQFRTWFLTVNAALPAAERAELARLTAASSALAGVAAAGGDAAAQIAAIMKLRAALPPRGPHLPARPRHKKDQNLIIASRAHWRSEAQVLGLLAAGLATMQESGLEDLLVRANNTDPCGKGRISAVMRDAAQQHRRMARRMARLAANGRAALASGVIQRAAGVESACAATDKVIAQLDAVGLSAAASLAPRALAAPPQGSAARGSMAACCLMLCAAVAVAGLPAARDQPAARKLLRSFKLRDIDISGDADSNEDGSGRDGRDQDDGPDAGSPFVLVPRRPTPDGTLDGGMGAEAEPEGQQASGRGRRAADASAPMPRARRVFGWAKAALSRGFAAMF</sequence>
<evidence type="ECO:0000313" key="3">
    <source>
        <dbReference type="Proteomes" id="UP000054498"/>
    </source>
</evidence>
<keyword evidence="3" id="KW-1185">Reference proteome</keyword>
<feature type="region of interest" description="Disordered" evidence="1">
    <location>
        <begin position="329"/>
        <end position="399"/>
    </location>
</feature>
<reference evidence="2 3" key="1">
    <citation type="journal article" date="2013" name="BMC Genomics">
        <title>Reconstruction of the lipid metabolism for the microalga Monoraphidium neglectum from its genome sequence reveals characteristics suitable for biofuel production.</title>
        <authorList>
            <person name="Bogen C."/>
            <person name="Al-Dilaimi A."/>
            <person name="Albersmeier A."/>
            <person name="Wichmann J."/>
            <person name="Grundmann M."/>
            <person name="Rupp O."/>
            <person name="Lauersen K.J."/>
            <person name="Blifernez-Klassen O."/>
            <person name="Kalinowski J."/>
            <person name="Goesmann A."/>
            <person name="Mussgnug J.H."/>
            <person name="Kruse O."/>
        </authorList>
    </citation>
    <scope>NUCLEOTIDE SEQUENCE [LARGE SCALE GENOMIC DNA]</scope>
    <source>
        <strain evidence="2 3">SAG 48.87</strain>
    </source>
</reference>
<accession>A0A0D2MSD4</accession>
<evidence type="ECO:0000256" key="1">
    <source>
        <dbReference type="SAM" id="MobiDB-lite"/>
    </source>
</evidence>
<dbReference type="GeneID" id="25737515"/>
<dbReference type="KEGG" id="mng:MNEG_4638"/>
<organism evidence="2 3">
    <name type="scientific">Monoraphidium neglectum</name>
    <dbReference type="NCBI Taxonomy" id="145388"/>
    <lineage>
        <taxon>Eukaryota</taxon>
        <taxon>Viridiplantae</taxon>
        <taxon>Chlorophyta</taxon>
        <taxon>core chlorophytes</taxon>
        <taxon>Chlorophyceae</taxon>
        <taxon>CS clade</taxon>
        <taxon>Sphaeropleales</taxon>
        <taxon>Selenastraceae</taxon>
        <taxon>Monoraphidium</taxon>
    </lineage>
</organism>
<name>A0A0D2MSD4_9CHLO</name>
<dbReference type="AlphaFoldDB" id="A0A0D2MSD4"/>
<feature type="compositionally biased region" description="Basic and acidic residues" evidence="1">
    <location>
        <begin position="338"/>
        <end position="347"/>
    </location>
</feature>
<proteinExistence type="predicted"/>
<evidence type="ECO:0000313" key="2">
    <source>
        <dbReference type="EMBL" id="KIZ03322.1"/>
    </source>
</evidence>